<dbReference type="Proteomes" id="UP000054388">
    <property type="component" value="Unassembled WGS sequence"/>
</dbReference>
<feature type="compositionally biased region" description="Basic and acidic residues" evidence="1">
    <location>
        <begin position="25"/>
        <end position="50"/>
    </location>
</feature>
<feature type="signal peptide" evidence="2">
    <location>
        <begin position="1"/>
        <end position="19"/>
    </location>
</feature>
<name>A0A101CDK3_9FLAO</name>
<feature type="chain" id="PRO_5007094715" description="DUF4890 domain-containing protein" evidence="2">
    <location>
        <begin position="20"/>
        <end position="146"/>
    </location>
</feature>
<accession>A0A101CDK3</accession>
<evidence type="ECO:0000313" key="3">
    <source>
        <dbReference type="EMBL" id="KUJ53844.1"/>
    </source>
</evidence>
<evidence type="ECO:0000256" key="1">
    <source>
        <dbReference type="SAM" id="MobiDB-lite"/>
    </source>
</evidence>
<dbReference type="RefSeq" id="WP_059137977.1">
    <property type="nucleotide sequence ID" value="NZ_LMAI01000021.1"/>
</dbReference>
<feature type="region of interest" description="Disordered" evidence="1">
    <location>
        <begin position="20"/>
        <end position="50"/>
    </location>
</feature>
<evidence type="ECO:0008006" key="5">
    <source>
        <dbReference type="Google" id="ProtNLM"/>
    </source>
</evidence>
<reference evidence="3 4" key="1">
    <citation type="submission" date="2015-10" db="EMBL/GenBank/DDBJ databases">
        <title>Genome sequence of Chryseobacterium greenlandense.</title>
        <authorList>
            <person name="Newman J."/>
            <person name="Fischer K."/>
            <person name="Miller J."/>
        </authorList>
    </citation>
    <scope>NUCLEOTIDE SEQUENCE [LARGE SCALE GENOMIC DNA]</scope>
    <source>
        <strain evidence="3 4">UMB34</strain>
    </source>
</reference>
<feature type="region of interest" description="Disordered" evidence="1">
    <location>
        <begin position="68"/>
        <end position="146"/>
    </location>
</feature>
<keyword evidence="2" id="KW-0732">Signal</keyword>
<dbReference type="AlphaFoldDB" id="A0A101CDK3"/>
<sequence length="146" mass="17560">MKKLVLAIAFIGMGSFAMAQQTAPNDRKANREEMKQKMQQKEQERMEEMQKDLNLNQSQMAQIKDLHEKRKSEMRNNFEKNKEQRQAKMEEMKAKRQQMDNDMKRILSPDQYKKWQAGKKAKMEQRRAMMKEKGMKGDRKMMRHGM</sequence>
<evidence type="ECO:0000256" key="2">
    <source>
        <dbReference type="SAM" id="SignalP"/>
    </source>
</evidence>
<organism evidence="3 4">
    <name type="scientific">Chryseobacterium aquaticum subsp. greenlandense</name>
    <dbReference type="NCBI Taxonomy" id="345663"/>
    <lineage>
        <taxon>Bacteria</taxon>
        <taxon>Pseudomonadati</taxon>
        <taxon>Bacteroidota</taxon>
        <taxon>Flavobacteriia</taxon>
        <taxon>Flavobacteriales</taxon>
        <taxon>Weeksellaceae</taxon>
        <taxon>Chryseobacterium group</taxon>
        <taxon>Chryseobacterium</taxon>
    </lineage>
</organism>
<protein>
    <recommendedName>
        <fullName evidence="5">DUF4890 domain-containing protein</fullName>
    </recommendedName>
</protein>
<feature type="compositionally biased region" description="Basic and acidic residues" evidence="1">
    <location>
        <begin position="68"/>
        <end position="113"/>
    </location>
</feature>
<proteinExistence type="predicted"/>
<dbReference type="EMBL" id="LMAI01000021">
    <property type="protein sequence ID" value="KUJ53844.1"/>
    <property type="molecule type" value="Genomic_DNA"/>
</dbReference>
<gene>
    <name evidence="3" type="ORF">AR686_17975</name>
</gene>
<comment type="caution">
    <text evidence="3">The sequence shown here is derived from an EMBL/GenBank/DDBJ whole genome shotgun (WGS) entry which is preliminary data.</text>
</comment>
<feature type="compositionally biased region" description="Basic and acidic residues" evidence="1">
    <location>
        <begin position="121"/>
        <end position="140"/>
    </location>
</feature>
<evidence type="ECO:0000313" key="4">
    <source>
        <dbReference type="Proteomes" id="UP000054388"/>
    </source>
</evidence>